<dbReference type="GO" id="GO:0005524">
    <property type="term" value="F:ATP binding"/>
    <property type="evidence" value="ECO:0007669"/>
    <property type="project" value="UniProtKB-KW"/>
</dbReference>
<dbReference type="InterPro" id="IPR003594">
    <property type="entry name" value="HATPase_dom"/>
</dbReference>
<dbReference type="Pfam" id="PF02518">
    <property type="entry name" value="HATPase_c"/>
    <property type="match status" value="1"/>
</dbReference>
<dbReference type="SMART" id="SM00387">
    <property type="entry name" value="HATPase_c"/>
    <property type="match status" value="1"/>
</dbReference>
<gene>
    <name evidence="9" type="ORF">SAMN04488503_3131</name>
</gene>
<evidence type="ECO:0000256" key="4">
    <source>
        <dbReference type="ARBA" id="ARBA00022741"/>
    </source>
</evidence>
<dbReference type="InterPro" id="IPR050980">
    <property type="entry name" value="2C_sensor_his_kinase"/>
</dbReference>
<keyword evidence="10" id="KW-1185">Reference proteome</keyword>
<dbReference type="GO" id="GO:0005886">
    <property type="term" value="C:plasma membrane"/>
    <property type="evidence" value="ECO:0007669"/>
    <property type="project" value="TreeGrafter"/>
</dbReference>
<dbReference type="SUPFAM" id="SSF55874">
    <property type="entry name" value="ATPase domain of HSP90 chaperone/DNA topoisomerase II/histidine kinase"/>
    <property type="match status" value="2"/>
</dbReference>
<keyword evidence="6" id="KW-0067">ATP-binding</keyword>
<dbReference type="EC" id="2.7.13.3" evidence="2"/>
<evidence type="ECO:0000313" key="10">
    <source>
        <dbReference type="Proteomes" id="UP000198324"/>
    </source>
</evidence>
<protein>
    <recommendedName>
        <fullName evidence="2">histidine kinase</fullName>
        <ecNumber evidence="2">2.7.13.3</ecNumber>
    </recommendedName>
</protein>
<keyword evidence="5 9" id="KW-0418">Kinase</keyword>
<organism evidence="9 10">
    <name type="scientific">Humidesulfovibrio mexicanus</name>
    <dbReference type="NCBI Taxonomy" id="147047"/>
    <lineage>
        <taxon>Bacteria</taxon>
        <taxon>Pseudomonadati</taxon>
        <taxon>Thermodesulfobacteriota</taxon>
        <taxon>Desulfovibrionia</taxon>
        <taxon>Desulfovibrionales</taxon>
        <taxon>Desulfovibrionaceae</taxon>
        <taxon>Humidesulfovibrio</taxon>
    </lineage>
</organism>
<sequence length="708" mass="80695">MAHTHSAHFKARAHILRLLGDQLIGNDRLAVFELVKNAYDADATRVTVTLKMESEKSSITVADNGCGMTLDQLRNGWLEIGTDAKRGDNRSAWSSRFKRVPLGEKGVGRLAACKLGDRLILTTRAKGQPEYHMRIDWAKLIDDHDYIDKVGIDILQRDEPELFMGNEIGTRIRILKLLRAEWTRGEVRALKRMLTSLTSPFHAPDSFAVQFKVPGYEEWLEELFEPEDILAQAVWEFSFGIDERGFTWNYRFNPPHRFKSLKPKEASSAPGERLEMSEDDPSWDRKKVHLDSEYLKGIGPIKGQFHVYDRRSKVLNLTGNTNQVKQFLNEQTGVRVYRDGIRVYNYGEPDDDWLGLNARRINRPALKMGTNSVIAAVHIRHSSTSELHEKTNREGFDENDCFLRFRSVMQNVVEFLDRTRREDRESLDRAIKGEASALTTGTERFEQTVSALRKTLKKHHLENELGPKLDVIEKEYDSLREVAMSAGAAGMNIVVIFHEVEREVRDLDAAIRNRLSEERIAQHARHLVQLLEGFAPLLKKNKQRRVKVSDILAHVKFLTERRFSLHEITFSCPVLTGEDVDFEVSGADNLYLGAIINLVDNAIHWCKKRRELDSQKRQMAIAIRTLPDWAEEGPCLAVIDTGPGFEIDFEDAVKPFVSTRAGGMGLGLYYARLVMESQGGAVMLADLSELDLPKVYDGAAVILRFRRK</sequence>
<evidence type="ECO:0000259" key="8">
    <source>
        <dbReference type="SMART" id="SM00387"/>
    </source>
</evidence>
<evidence type="ECO:0000256" key="2">
    <source>
        <dbReference type="ARBA" id="ARBA00012438"/>
    </source>
</evidence>
<dbReference type="Proteomes" id="UP000198324">
    <property type="component" value="Unassembled WGS sequence"/>
</dbReference>
<dbReference type="AlphaFoldDB" id="A0A239CH76"/>
<evidence type="ECO:0000256" key="1">
    <source>
        <dbReference type="ARBA" id="ARBA00000085"/>
    </source>
</evidence>
<evidence type="ECO:0000256" key="3">
    <source>
        <dbReference type="ARBA" id="ARBA00022679"/>
    </source>
</evidence>
<dbReference type="GO" id="GO:0000155">
    <property type="term" value="F:phosphorelay sensor kinase activity"/>
    <property type="evidence" value="ECO:0007669"/>
    <property type="project" value="TreeGrafter"/>
</dbReference>
<dbReference type="PANTHER" id="PTHR44936:SF10">
    <property type="entry name" value="SENSOR PROTEIN RSTB"/>
    <property type="match status" value="1"/>
</dbReference>
<proteinExistence type="predicted"/>
<evidence type="ECO:0000256" key="6">
    <source>
        <dbReference type="ARBA" id="ARBA00022840"/>
    </source>
</evidence>
<evidence type="ECO:0000256" key="5">
    <source>
        <dbReference type="ARBA" id="ARBA00022777"/>
    </source>
</evidence>
<evidence type="ECO:0000313" key="9">
    <source>
        <dbReference type="EMBL" id="SNS19565.1"/>
    </source>
</evidence>
<feature type="domain" description="Histidine kinase/HSP90-like ATPase" evidence="8">
    <location>
        <begin position="586"/>
        <end position="708"/>
    </location>
</feature>
<comment type="catalytic activity">
    <reaction evidence="1">
        <text>ATP + protein L-histidine = ADP + protein N-phospho-L-histidine.</text>
        <dbReference type="EC" id="2.7.13.3"/>
    </reaction>
</comment>
<reference evidence="9 10" key="1">
    <citation type="submission" date="2017-06" db="EMBL/GenBank/DDBJ databases">
        <authorList>
            <person name="Kim H.J."/>
            <person name="Triplett B.A."/>
        </authorList>
    </citation>
    <scope>NUCLEOTIDE SEQUENCE [LARGE SCALE GENOMIC DNA]</scope>
    <source>
        <strain evidence="9 10">DSM 13116</strain>
    </source>
</reference>
<dbReference type="PANTHER" id="PTHR44936">
    <property type="entry name" value="SENSOR PROTEIN CREC"/>
    <property type="match status" value="1"/>
</dbReference>
<dbReference type="Gene3D" id="3.30.565.10">
    <property type="entry name" value="Histidine kinase-like ATPase, C-terminal domain"/>
    <property type="match status" value="2"/>
</dbReference>
<dbReference type="InterPro" id="IPR036890">
    <property type="entry name" value="HATPase_C_sf"/>
</dbReference>
<feature type="region of interest" description="Disordered" evidence="7">
    <location>
        <begin position="261"/>
        <end position="280"/>
    </location>
</feature>
<name>A0A239CH76_9BACT</name>
<keyword evidence="3" id="KW-0808">Transferase</keyword>
<dbReference type="Pfam" id="PF13589">
    <property type="entry name" value="HATPase_c_3"/>
    <property type="match status" value="1"/>
</dbReference>
<keyword evidence="4" id="KW-0547">Nucleotide-binding</keyword>
<dbReference type="EMBL" id="FZOC01000008">
    <property type="protein sequence ID" value="SNS19565.1"/>
    <property type="molecule type" value="Genomic_DNA"/>
</dbReference>
<evidence type="ECO:0000256" key="7">
    <source>
        <dbReference type="SAM" id="MobiDB-lite"/>
    </source>
</evidence>
<accession>A0A239CH76</accession>